<dbReference type="Proteomes" id="UP001146120">
    <property type="component" value="Unassembled WGS sequence"/>
</dbReference>
<proteinExistence type="predicted"/>
<organism evidence="2 3">
    <name type="scientific">Lagenidium giganteum</name>
    <dbReference type="NCBI Taxonomy" id="4803"/>
    <lineage>
        <taxon>Eukaryota</taxon>
        <taxon>Sar</taxon>
        <taxon>Stramenopiles</taxon>
        <taxon>Oomycota</taxon>
        <taxon>Peronosporomycetes</taxon>
        <taxon>Pythiales</taxon>
        <taxon>Pythiaceae</taxon>
    </lineage>
</organism>
<reference evidence="2" key="2">
    <citation type="journal article" date="2023" name="Microbiol Resour">
        <title>Decontamination and Annotation of the Draft Genome Sequence of the Oomycete Lagenidium giganteum ARSEF 373.</title>
        <authorList>
            <person name="Morgan W.R."/>
            <person name="Tartar A."/>
        </authorList>
    </citation>
    <scope>NUCLEOTIDE SEQUENCE</scope>
    <source>
        <strain evidence="2">ARSEF 373</strain>
    </source>
</reference>
<comment type="caution">
    <text evidence="2">The sequence shown here is derived from an EMBL/GenBank/DDBJ whole genome shotgun (WGS) entry which is preliminary data.</text>
</comment>
<keyword evidence="3" id="KW-1185">Reference proteome</keyword>
<evidence type="ECO:0000313" key="3">
    <source>
        <dbReference type="Proteomes" id="UP001146120"/>
    </source>
</evidence>
<feature type="region of interest" description="Disordered" evidence="1">
    <location>
        <begin position="96"/>
        <end position="145"/>
    </location>
</feature>
<evidence type="ECO:0000256" key="1">
    <source>
        <dbReference type="SAM" id="MobiDB-lite"/>
    </source>
</evidence>
<dbReference type="EMBL" id="DAKRPA010000019">
    <property type="protein sequence ID" value="DBA03484.1"/>
    <property type="molecule type" value="Genomic_DNA"/>
</dbReference>
<feature type="compositionally biased region" description="Acidic residues" evidence="1">
    <location>
        <begin position="111"/>
        <end position="120"/>
    </location>
</feature>
<evidence type="ECO:0000313" key="2">
    <source>
        <dbReference type="EMBL" id="DBA03484.1"/>
    </source>
</evidence>
<name>A0AAV2ZDJ1_9STRA</name>
<reference evidence="2" key="1">
    <citation type="submission" date="2022-11" db="EMBL/GenBank/DDBJ databases">
        <authorList>
            <person name="Morgan W.R."/>
            <person name="Tartar A."/>
        </authorList>
    </citation>
    <scope>NUCLEOTIDE SEQUENCE</scope>
    <source>
        <strain evidence="2">ARSEF 373</strain>
    </source>
</reference>
<gene>
    <name evidence="2" type="ORF">N0F65_002892</name>
</gene>
<feature type="compositionally biased region" description="Low complexity" evidence="1">
    <location>
        <begin position="121"/>
        <end position="133"/>
    </location>
</feature>
<accession>A0AAV2ZDJ1</accession>
<protein>
    <submittedName>
        <fullName evidence="2">Uncharacterized protein</fullName>
    </submittedName>
</protein>
<sequence>MTIDCVYGCIEVQAILSRQVRRFSYAPPPGAGGNDNSSFLSILGMAGVIGGVAYVYYDPDVLPEPVKQWLPIEEPKGHGMSLEEYEKWRARQAGYPTDLLKTKEEPKQEEVAEDSDDVTPPEEGSSSTTVETTDLPVPHGDVSPAEMKASLEKLLSEARDNEAAYIADLKKSKAALSEEDRQMLQAFKDEKARIKKQLRFIKHNK</sequence>
<dbReference type="AlphaFoldDB" id="A0AAV2ZDJ1"/>
<feature type="compositionally biased region" description="Basic and acidic residues" evidence="1">
    <location>
        <begin position="100"/>
        <end position="110"/>
    </location>
</feature>